<feature type="transmembrane region" description="Helical" evidence="1">
    <location>
        <begin position="38"/>
        <end position="58"/>
    </location>
</feature>
<keyword evidence="1" id="KW-0472">Membrane</keyword>
<dbReference type="AlphaFoldDB" id="A0A1B8TQ73"/>
<evidence type="ECO:0008006" key="4">
    <source>
        <dbReference type="Google" id="ProtNLM"/>
    </source>
</evidence>
<comment type="caution">
    <text evidence="2">The sequence shown here is derived from an EMBL/GenBank/DDBJ whole genome shotgun (WGS) entry which is preliminary data.</text>
</comment>
<feature type="transmembrane region" description="Helical" evidence="1">
    <location>
        <begin position="140"/>
        <end position="165"/>
    </location>
</feature>
<feature type="transmembrane region" description="Helical" evidence="1">
    <location>
        <begin position="12"/>
        <end position="32"/>
    </location>
</feature>
<dbReference type="Pfam" id="PF13858">
    <property type="entry name" value="DUF4199"/>
    <property type="match status" value="1"/>
</dbReference>
<accession>A0A1B8TQ73</accession>
<organism evidence="2 3">
    <name type="scientific">Polaribacter reichenbachii</name>
    <dbReference type="NCBI Taxonomy" id="996801"/>
    <lineage>
        <taxon>Bacteria</taxon>
        <taxon>Pseudomonadati</taxon>
        <taxon>Bacteroidota</taxon>
        <taxon>Flavobacteriia</taxon>
        <taxon>Flavobacteriales</taxon>
        <taxon>Flavobacteriaceae</taxon>
    </lineage>
</organism>
<keyword evidence="1" id="KW-0812">Transmembrane</keyword>
<dbReference type="Proteomes" id="UP000092612">
    <property type="component" value="Unassembled WGS sequence"/>
</dbReference>
<reference evidence="3" key="1">
    <citation type="submission" date="2016-02" db="EMBL/GenBank/DDBJ databases">
        <title>Paenibacillus sp. LPB0068, isolated from Crassostrea gigas.</title>
        <authorList>
            <person name="Shin S.-K."/>
            <person name="Yi H."/>
        </authorList>
    </citation>
    <scope>NUCLEOTIDE SEQUENCE [LARGE SCALE GENOMIC DNA]</scope>
    <source>
        <strain evidence="3">KCTC 23969</strain>
    </source>
</reference>
<protein>
    <recommendedName>
        <fullName evidence="4">DUF4199 domain-containing protein</fullName>
    </recommendedName>
</protein>
<evidence type="ECO:0000256" key="1">
    <source>
        <dbReference type="SAM" id="Phobius"/>
    </source>
</evidence>
<dbReference type="OrthoDB" id="1122768at2"/>
<evidence type="ECO:0000313" key="2">
    <source>
        <dbReference type="EMBL" id="OBY61704.1"/>
    </source>
</evidence>
<dbReference type="STRING" id="996801.BW723_11000"/>
<dbReference type="InterPro" id="IPR025250">
    <property type="entry name" value="DUF4199"/>
</dbReference>
<dbReference type="EMBL" id="LSFL01000042">
    <property type="protein sequence ID" value="OBY61704.1"/>
    <property type="molecule type" value="Genomic_DNA"/>
</dbReference>
<feature type="transmembrane region" description="Helical" evidence="1">
    <location>
        <begin position="79"/>
        <end position="100"/>
    </location>
</feature>
<sequence>MENQVNSKSIILNNGLYLGVLGAIVGLCLWASGQYFELQWVGNLAGFLATVFFIIIGIKKFKSENGGFMTWGQGLKIGMGIVMVSAVITVIYTLLLTNVIDPNLQAEGMAIQEQAWIDQGLSSDQIDSAKEMTEKFQSPFIISGIIFVFAAFVGFVISAITAAIMKKSEEQDY</sequence>
<gene>
    <name evidence="2" type="ORF">LPB301_16760</name>
</gene>
<dbReference type="RefSeq" id="WP_068364935.1">
    <property type="nucleotide sequence ID" value="NZ_CP019337.1"/>
</dbReference>
<keyword evidence="1" id="KW-1133">Transmembrane helix</keyword>
<name>A0A1B8TQ73_9FLAO</name>
<evidence type="ECO:0000313" key="3">
    <source>
        <dbReference type="Proteomes" id="UP000092612"/>
    </source>
</evidence>
<keyword evidence="3" id="KW-1185">Reference proteome</keyword>
<proteinExistence type="predicted"/>
<dbReference type="KEGG" id="prn:BW723_11000"/>